<dbReference type="EMBL" id="JACKWZ010000013">
    <property type="protein sequence ID" value="KAF9422813.1"/>
    <property type="molecule type" value="Genomic_DNA"/>
</dbReference>
<dbReference type="GO" id="GO:0009922">
    <property type="term" value="F:fatty acid elongase activity"/>
    <property type="evidence" value="ECO:0007669"/>
    <property type="project" value="UniProtKB-EC"/>
</dbReference>
<feature type="transmembrane region" description="Helical" evidence="10">
    <location>
        <begin position="882"/>
        <end position="907"/>
    </location>
</feature>
<dbReference type="Proteomes" id="UP000648187">
    <property type="component" value="Unassembled WGS sequence"/>
</dbReference>
<keyword evidence="4 10" id="KW-0812">Transmembrane</keyword>
<feature type="transmembrane region" description="Helical" evidence="10">
    <location>
        <begin position="914"/>
        <end position="933"/>
    </location>
</feature>
<feature type="transmembrane region" description="Helical" evidence="10">
    <location>
        <begin position="726"/>
        <end position="747"/>
    </location>
</feature>
<gene>
    <name evidence="12" type="ORF">HW555_001597</name>
</gene>
<dbReference type="PANTHER" id="PTHR11157">
    <property type="entry name" value="FATTY ACID ACYL TRANSFERASE-RELATED"/>
    <property type="match status" value="1"/>
</dbReference>
<dbReference type="GO" id="GO:0019367">
    <property type="term" value="P:fatty acid elongation, saturated fatty acid"/>
    <property type="evidence" value="ECO:0007669"/>
    <property type="project" value="TreeGrafter"/>
</dbReference>
<evidence type="ECO:0000256" key="11">
    <source>
        <dbReference type="SAM" id="MobiDB-lite"/>
    </source>
</evidence>
<dbReference type="PROSITE" id="PS01188">
    <property type="entry name" value="ELO"/>
    <property type="match status" value="2"/>
</dbReference>
<feature type="transmembrane region" description="Helical" evidence="10">
    <location>
        <begin position="314"/>
        <end position="333"/>
    </location>
</feature>
<reference evidence="12" key="1">
    <citation type="submission" date="2020-08" db="EMBL/GenBank/DDBJ databases">
        <title>Spodoptera exigua strain:BAW_Kor-Di-RS1 Genome sequencing and assembly.</title>
        <authorList>
            <person name="Kim J."/>
            <person name="Nam H.Y."/>
            <person name="Kwon M."/>
            <person name="Choi J.H."/>
            <person name="Cho S.R."/>
            <person name="Kim G.-H."/>
        </authorList>
    </citation>
    <scope>NUCLEOTIDE SEQUENCE</scope>
    <source>
        <strain evidence="12">BAW_Kor-Di-RS1</strain>
        <tissue evidence="12">Whole-body</tissue>
    </source>
</reference>
<evidence type="ECO:0000256" key="4">
    <source>
        <dbReference type="ARBA" id="ARBA00022692"/>
    </source>
</evidence>
<feature type="transmembrane region" description="Helical" evidence="10">
    <location>
        <begin position="559"/>
        <end position="582"/>
    </location>
</feature>
<dbReference type="Pfam" id="PF01151">
    <property type="entry name" value="ELO"/>
    <property type="match status" value="4"/>
</dbReference>
<dbReference type="PANTHER" id="PTHR11157:SF28">
    <property type="entry name" value="ELONGATION OF VERY LONG CHAIN FATTY ACIDS PROTEIN"/>
    <property type="match status" value="1"/>
</dbReference>
<dbReference type="GO" id="GO:0034625">
    <property type="term" value="P:fatty acid elongation, monounsaturated fatty acid"/>
    <property type="evidence" value="ECO:0007669"/>
    <property type="project" value="TreeGrafter"/>
</dbReference>
<evidence type="ECO:0000256" key="3">
    <source>
        <dbReference type="ARBA" id="ARBA00022679"/>
    </source>
</evidence>
<keyword evidence="5 10" id="KW-0276">Fatty acid metabolism</keyword>
<feature type="transmembrane region" description="Helical" evidence="10">
    <location>
        <begin position="97"/>
        <end position="116"/>
    </location>
</feature>
<keyword evidence="7 10" id="KW-0443">Lipid metabolism</keyword>
<feature type="transmembrane region" description="Helical" evidence="10">
    <location>
        <begin position="17"/>
        <end position="36"/>
    </location>
</feature>
<keyword evidence="6 10" id="KW-1133">Transmembrane helix</keyword>
<keyword evidence="9 10" id="KW-0275">Fatty acid biosynthesis</keyword>
<feature type="transmembrane region" description="Helical" evidence="10">
    <location>
        <begin position="519"/>
        <end position="538"/>
    </location>
</feature>
<feature type="transmembrane region" description="Helical" evidence="10">
    <location>
        <begin position="639"/>
        <end position="657"/>
    </location>
</feature>
<evidence type="ECO:0000256" key="5">
    <source>
        <dbReference type="ARBA" id="ARBA00022832"/>
    </source>
</evidence>
<keyword evidence="8 10" id="KW-0472">Membrane</keyword>
<dbReference type="EC" id="2.3.1.199" evidence="10"/>
<evidence type="ECO:0000313" key="12">
    <source>
        <dbReference type="EMBL" id="KAF9422813.1"/>
    </source>
</evidence>
<evidence type="ECO:0000256" key="7">
    <source>
        <dbReference type="ARBA" id="ARBA00023098"/>
    </source>
</evidence>
<feature type="region of interest" description="Disordered" evidence="11">
    <location>
        <begin position="1038"/>
        <end position="1064"/>
    </location>
</feature>
<feature type="transmembrane region" description="Helical" evidence="10">
    <location>
        <begin position="276"/>
        <end position="293"/>
    </location>
</feature>
<keyword evidence="3 10" id="KW-0808">Transferase</keyword>
<feature type="transmembrane region" description="Helical" evidence="10">
    <location>
        <begin position="472"/>
        <end position="491"/>
    </location>
</feature>
<comment type="caution">
    <text evidence="10">Lacks conserved residue(s) required for the propagation of feature annotation.</text>
</comment>
<feature type="transmembrane region" description="Helical" evidence="10">
    <location>
        <begin position="939"/>
        <end position="961"/>
    </location>
</feature>
<feature type="transmembrane region" description="Helical" evidence="10">
    <location>
        <begin position="981"/>
        <end position="1000"/>
    </location>
</feature>
<evidence type="ECO:0000256" key="1">
    <source>
        <dbReference type="ARBA" id="ARBA00004141"/>
    </source>
</evidence>
<comment type="catalytic activity">
    <reaction evidence="10">
        <text>a very-long-chain acyl-CoA + malonyl-CoA + H(+) = a very-long-chain 3-oxoacyl-CoA + CO2 + CoA</text>
        <dbReference type="Rhea" id="RHEA:32727"/>
        <dbReference type="ChEBI" id="CHEBI:15378"/>
        <dbReference type="ChEBI" id="CHEBI:16526"/>
        <dbReference type="ChEBI" id="CHEBI:57287"/>
        <dbReference type="ChEBI" id="CHEBI:57384"/>
        <dbReference type="ChEBI" id="CHEBI:90725"/>
        <dbReference type="ChEBI" id="CHEBI:90736"/>
        <dbReference type="EC" id="2.3.1.199"/>
    </reaction>
</comment>
<comment type="similarity">
    <text evidence="10">Belongs to the ELO family.</text>
</comment>
<feature type="transmembrane region" description="Helical" evidence="10">
    <location>
        <begin position="806"/>
        <end position="827"/>
    </location>
</feature>
<keyword evidence="2 10" id="KW-0444">Lipid biosynthesis</keyword>
<feature type="transmembrane region" description="Helical" evidence="10">
    <location>
        <begin position="414"/>
        <end position="436"/>
    </location>
</feature>
<feature type="transmembrane region" description="Helical" evidence="10">
    <location>
        <begin position="363"/>
        <end position="382"/>
    </location>
</feature>
<evidence type="ECO:0000256" key="2">
    <source>
        <dbReference type="ARBA" id="ARBA00022516"/>
    </source>
</evidence>
<feature type="transmembrane region" description="Helical" evidence="10">
    <location>
        <begin position="1006"/>
        <end position="1027"/>
    </location>
</feature>
<feature type="transmembrane region" description="Helical" evidence="10">
    <location>
        <begin position="128"/>
        <end position="145"/>
    </location>
</feature>
<keyword evidence="13" id="KW-1185">Reference proteome</keyword>
<sequence length="1064" mass="125341">MDPRTENWWLMSGPGPLLTILASYVYFCTSVGPRYMRDRKPYDLKNTMILYNVSQILMSIYLVYEGLAAGWWNDYNFSCQPVDYSNNPKAHRMAAAVWWYFAAKIIELLDTIFFVLRKKNRQITFLHLYHHFMMPICAWIGVKFLPGGHGTLLGVINSFIHIIMYTYYLISGLGPQYQKYLWWKKHLTTMQLIQFCIIFYHNFSVMFCECNYPKVINFLLSLNAGLFLYMFGNFYYVNYVKNKTTVQSPQMSVLERMKDTYNYIFYDLCDPRTRDWSPSPIAIFTIIPFYLYFCNKLGPQLMKDEKPFKLKRVIMIYNIFQIIASGYIFYLGLFSGWFTTYSWTCQPVDETDNPTTRTMHNAFWAYTIVKFIDMLDTVFFVLRKKDRQISFLHLFHHSMMPLASYIGLKYYPNGHATLLGLINSFVHVVMYTYYLIAGLGPKYQKSSSLQFSFTIYQLFMKIVATQDGFPPFYAYTAFSSYTCLAISTIIIKMSGILKSITDYYNYVIHDLADPRTKDWWGVSSPFTVIAIASAYLYFCLSLGPRLMKNRPAFELKTPLMLYNTFQVLFSIFIAYEGGVYILSREFNLACEPVDYSNNPRALRVAAATWFYFFAKFTELLDTVFFILRKKYDQVTFLHVYHHTLMSLVVWIAVKYYPGGHTTLMGFLNSIVHVVMYTYYLISGLGPQYQKYVWWKKHVTKMQLTQFTIVFIHNVSVFFYECNFPKFLNLMCIGNCVAFLYMFGKFYIDRYRRNVRNKSLLESRRATPMTKIFKIKMMILFIDFIPTENVFLRNPRTADWWGVSNPLVVLSIAAAYLYFCLSLGPRLMKNRPGFELRIPIMLYNISQVLFSLFLSYEGCVYILSREYNLACEPVDYSNNPRALRVAAATWFYFFAKITELLDTIFFVLRKKYNQVSFLHVYHHTLMCLVIWVGAKYFPGGHIVLMGTLNSIVHVIMYTYYLISSFGPQYQKYVWWKKHVTKIQLIQFCIVFTHNIAVFFYECNYPKALNGLCALNSLIFIYLFGKFYIQSYKKENAKNRAKLENKKSAPVSSDFGRKRKLVEKSR</sequence>
<evidence type="ECO:0000256" key="9">
    <source>
        <dbReference type="ARBA" id="ARBA00023160"/>
    </source>
</evidence>
<dbReference type="GO" id="GO:0042761">
    <property type="term" value="P:very long-chain fatty acid biosynthetic process"/>
    <property type="evidence" value="ECO:0007669"/>
    <property type="project" value="TreeGrafter"/>
</dbReference>
<evidence type="ECO:0000256" key="10">
    <source>
        <dbReference type="RuleBase" id="RU361115"/>
    </source>
</evidence>
<feature type="transmembrane region" description="Helical" evidence="10">
    <location>
        <begin position="48"/>
        <end position="64"/>
    </location>
</feature>
<dbReference type="GO" id="GO:0005789">
    <property type="term" value="C:endoplasmic reticulum membrane"/>
    <property type="evidence" value="ECO:0007669"/>
    <property type="project" value="TreeGrafter"/>
</dbReference>
<evidence type="ECO:0000256" key="8">
    <source>
        <dbReference type="ARBA" id="ARBA00023136"/>
    </source>
</evidence>
<comment type="subcellular location">
    <subcellularLocation>
        <location evidence="1">Membrane</location>
        <topology evidence="1">Multi-pass membrane protein</topology>
    </subcellularLocation>
</comment>
<accession>A0A835GNX9</accession>
<feature type="transmembrane region" description="Helical" evidence="10">
    <location>
        <begin position="663"/>
        <end position="681"/>
    </location>
</feature>
<feature type="compositionally biased region" description="Basic residues" evidence="11">
    <location>
        <begin position="1055"/>
        <end position="1064"/>
    </location>
</feature>
<dbReference type="InterPro" id="IPR030457">
    <property type="entry name" value="ELO_CS"/>
</dbReference>
<protein>
    <recommendedName>
        <fullName evidence="10">Elongation of very long chain fatty acids protein</fullName>
        <ecNumber evidence="10">2.3.1.199</ecNumber>
    </recommendedName>
    <alternativeName>
        <fullName evidence="10">Very-long-chain 3-oxoacyl-CoA synthase</fullName>
    </alternativeName>
</protein>
<name>A0A835GNX9_SPOEX</name>
<evidence type="ECO:0000256" key="6">
    <source>
        <dbReference type="ARBA" id="ARBA00022989"/>
    </source>
</evidence>
<proteinExistence type="inferred from homology"/>
<evidence type="ECO:0000313" key="13">
    <source>
        <dbReference type="Proteomes" id="UP000648187"/>
    </source>
</evidence>
<feature type="transmembrane region" description="Helical" evidence="10">
    <location>
        <begin position="215"/>
        <end position="236"/>
    </location>
</feature>
<dbReference type="GO" id="GO:0030148">
    <property type="term" value="P:sphingolipid biosynthetic process"/>
    <property type="evidence" value="ECO:0007669"/>
    <property type="project" value="TreeGrafter"/>
</dbReference>
<feature type="transmembrane region" description="Helical" evidence="10">
    <location>
        <begin position="389"/>
        <end position="408"/>
    </location>
</feature>
<feature type="transmembrane region" description="Helical" evidence="10">
    <location>
        <begin position="839"/>
        <end position="862"/>
    </location>
</feature>
<dbReference type="AlphaFoldDB" id="A0A835GNX9"/>
<dbReference type="GO" id="GO:0034626">
    <property type="term" value="P:fatty acid elongation, polyunsaturated fatty acid"/>
    <property type="evidence" value="ECO:0007669"/>
    <property type="project" value="TreeGrafter"/>
</dbReference>
<organism evidence="12 13">
    <name type="scientific">Spodoptera exigua</name>
    <name type="common">Beet armyworm</name>
    <name type="synonym">Noctua fulgens</name>
    <dbReference type="NCBI Taxonomy" id="7107"/>
    <lineage>
        <taxon>Eukaryota</taxon>
        <taxon>Metazoa</taxon>
        <taxon>Ecdysozoa</taxon>
        <taxon>Arthropoda</taxon>
        <taxon>Hexapoda</taxon>
        <taxon>Insecta</taxon>
        <taxon>Pterygota</taxon>
        <taxon>Neoptera</taxon>
        <taxon>Endopterygota</taxon>
        <taxon>Lepidoptera</taxon>
        <taxon>Glossata</taxon>
        <taxon>Ditrysia</taxon>
        <taxon>Noctuoidea</taxon>
        <taxon>Noctuidae</taxon>
        <taxon>Amphipyrinae</taxon>
        <taxon>Spodoptera</taxon>
    </lineage>
</organism>
<feature type="transmembrane region" description="Helical" evidence="10">
    <location>
        <begin position="151"/>
        <end position="170"/>
    </location>
</feature>
<comment type="caution">
    <text evidence="12">The sequence shown here is derived from an EMBL/GenBank/DDBJ whole genome shotgun (WGS) entry which is preliminary data.</text>
</comment>
<dbReference type="InterPro" id="IPR002076">
    <property type="entry name" value="ELO_fam"/>
</dbReference>
<feature type="transmembrane region" description="Helical" evidence="10">
    <location>
        <begin position="602"/>
        <end position="627"/>
    </location>
</feature>